<evidence type="ECO:0000256" key="2">
    <source>
        <dbReference type="ARBA" id="ARBA00022679"/>
    </source>
</evidence>
<evidence type="ECO:0000313" key="3">
    <source>
        <dbReference type="EMBL" id="MET1490204.1"/>
    </source>
</evidence>
<dbReference type="Pfam" id="PF02636">
    <property type="entry name" value="Methyltransf_28"/>
    <property type="match status" value="1"/>
</dbReference>
<dbReference type="EC" id="2.1.1.-" evidence="3"/>
<dbReference type="PANTHER" id="PTHR12049">
    <property type="entry name" value="PROTEIN ARGININE METHYLTRANSFERASE NDUFAF7, MITOCHONDRIAL"/>
    <property type="match status" value="1"/>
</dbReference>
<proteinExistence type="predicted"/>
<keyword evidence="2 3" id="KW-0808">Transferase</keyword>
<sequence length="388" mass="42252">MKDRLPPPGADALEHSTRLAERIACAIREEGGWIGFDRFMALALFEPGLGYYSGGSRKFGPEGDFVTAPEISPLFGHALARQVCQIMQAAGPRIIEVGAGTGRLACDLLQALEGLDCLPERYAILELSGELRVRQQESLREHVPHLADRVVWLEGLPDTFSGVVLANEVLDVMPVQLVAWHDRGIFERGVVLDADGAFCWEDRPATGGLLAAARQLPVSMPEEGEYLSEICLAARAWVEAWSDRLLQGAMILIDYGYPQAEYYLPARSSGTLQCYYRHRAHPEVLLWPGLNDITSFVDFTAIAEAGHGAGFTVAGYTSQASFLNNCGLLALLAEAGPVDSAAYLRASRAALRLVAPHEMGELFKVLALTRGIDQPLLGMLRGDRTHAL</sequence>
<dbReference type="InterPro" id="IPR003788">
    <property type="entry name" value="NDUFAF7"/>
</dbReference>
<dbReference type="GO" id="GO:0008168">
    <property type="term" value="F:methyltransferase activity"/>
    <property type="evidence" value="ECO:0007669"/>
    <property type="project" value="UniProtKB-KW"/>
</dbReference>
<keyword evidence="4" id="KW-1185">Reference proteome</keyword>
<dbReference type="GO" id="GO:0032259">
    <property type="term" value="P:methylation"/>
    <property type="evidence" value="ECO:0007669"/>
    <property type="project" value="UniProtKB-KW"/>
</dbReference>
<gene>
    <name evidence="3" type="ORF">ABVT11_10245</name>
</gene>
<accession>A0ABV2CQL7</accession>
<organism evidence="3 4">
    <name type="scientific">Uliginosibacterium paludis</name>
    <dbReference type="NCBI Taxonomy" id="1615952"/>
    <lineage>
        <taxon>Bacteria</taxon>
        <taxon>Pseudomonadati</taxon>
        <taxon>Pseudomonadota</taxon>
        <taxon>Betaproteobacteria</taxon>
        <taxon>Rhodocyclales</taxon>
        <taxon>Zoogloeaceae</taxon>
        <taxon>Uliginosibacterium</taxon>
    </lineage>
</organism>
<dbReference type="InterPro" id="IPR029063">
    <property type="entry name" value="SAM-dependent_MTases_sf"/>
</dbReference>
<dbReference type="Gene3D" id="3.40.50.12710">
    <property type="match status" value="1"/>
</dbReference>
<protein>
    <submittedName>
        <fullName evidence="3">SAM-dependent methyltransferase</fullName>
        <ecNumber evidence="3">2.1.1.-</ecNumber>
    </submittedName>
</protein>
<reference evidence="3 4" key="1">
    <citation type="submission" date="2024-07" db="EMBL/GenBank/DDBJ databases">
        <title>Uliginosibacterium paludis KCTC:42655.</title>
        <authorList>
            <person name="Kim M.K."/>
        </authorList>
    </citation>
    <scope>NUCLEOTIDE SEQUENCE [LARGE SCALE GENOMIC DNA]</scope>
    <source>
        <strain evidence="3 4">KCTC 42655</strain>
    </source>
</reference>
<evidence type="ECO:0000256" key="1">
    <source>
        <dbReference type="ARBA" id="ARBA00022603"/>
    </source>
</evidence>
<name>A0ABV2CQL7_9RHOO</name>
<dbReference type="SUPFAM" id="SSF53335">
    <property type="entry name" value="S-adenosyl-L-methionine-dependent methyltransferases"/>
    <property type="match status" value="1"/>
</dbReference>
<keyword evidence="1 3" id="KW-0489">Methyltransferase</keyword>
<dbReference type="PANTHER" id="PTHR12049:SF7">
    <property type="entry name" value="PROTEIN ARGININE METHYLTRANSFERASE NDUFAF7, MITOCHONDRIAL"/>
    <property type="match status" value="1"/>
</dbReference>
<evidence type="ECO:0000313" key="4">
    <source>
        <dbReference type="Proteomes" id="UP001548590"/>
    </source>
</evidence>
<dbReference type="RefSeq" id="WP_345928343.1">
    <property type="nucleotide sequence ID" value="NZ_JBDIVF010000006.1"/>
</dbReference>
<comment type="caution">
    <text evidence="3">The sequence shown here is derived from an EMBL/GenBank/DDBJ whole genome shotgun (WGS) entry which is preliminary data.</text>
</comment>
<dbReference type="InterPro" id="IPR038375">
    <property type="entry name" value="NDUFAF7_sf"/>
</dbReference>
<dbReference type="EMBL" id="JBEWLZ010000005">
    <property type="protein sequence ID" value="MET1490204.1"/>
    <property type="molecule type" value="Genomic_DNA"/>
</dbReference>
<dbReference type="Proteomes" id="UP001548590">
    <property type="component" value="Unassembled WGS sequence"/>
</dbReference>